<proteinExistence type="predicted"/>
<keyword evidence="2" id="KW-1185">Reference proteome</keyword>
<accession>A0A835LX69</accession>
<comment type="caution">
    <text evidence="1">The sequence shown here is derived from an EMBL/GenBank/DDBJ whole genome shotgun (WGS) entry which is preliminary data.</text>
</comment>
<reference evidence="1 2" key="1">
    <citation type="submission" date="2020-10" db="EMBL/GenBank/DDBJ databases">
        <title>The Coptis chinensis genome and diversification of protoberbering-type alkaloids.</title>
        <authorList>
            <person name="Wang B."/>
            <person name="Shu S."/>
            <person name="Song C."/>
            <person name="Liu Y."/>
        </authorList>
    </citation>
    <scope>NUCLEOTIDE SEQUENCE [LARGE SCALE GENOMIC DNA]</scope>
    <source>
        <strain evidence="1">HL-2020</strain>
        <tissue evidence="1">Leaf</tissue>
    </source>
</reference>
<evidence type="ECO:0000313" key="2">
    <source>
        <dbReference type="Proteomes" id="UP000631114"/>
    </source>
</evidence>
<dbReference type="AlphaFoldDB" id="A0A835LX69"/>
<sequence>MVENTSLTSADESTKVTRRNREAVVEESVDLIECSGEYCSSCTATIVADCIAVCCCPCAIANLVILTFVKVPYMMGRRCLGLMKKKGRLLGNKKRKEKKKKKRDDVIIVERNGNLMRNEQGVVKELLQVDIVSSEKSSEKENFCARYEAERVWLEMYELGHLGFGRVSFSGVPDKGN</sequence>
<dbReference type="PANTHER" id="PTHR33264:SF6">
    <property type="entry name" value="OS01G0638800 PROTEIN"/>
    <property type="match status" value="1"/>
</dbReference>
<dbReference type="Proteomes" id="UP000631114">
    <property type="component" value="Unassembled WGS sequence"/>
</dbReference>
<dbReference type="EMBL" id="JADFTS010000005">
    <property type="protein sequence ID" value="KAF9606474.1"/>
    <property type="molecule type" value="Genomic_DNA"/>
</dbReference>
<dbReference type="OrthoDB" id="689054at2759"/>
<name>A0A835LX69_9MAGN</name>
<evidence type="ECO:0000313" key="1">
    <source>
        <dbReference type="EMBL" id="KAF9606474.1"/>
    </source>
</evidence>
<organism evidence="1 2">
    <name type="scientific">Coptis chinensis</name>
    <dbReference type="NCBI Taxonomy" id="261450"/>
    <lineage>
        <taxon>Eukaryota</taxon>
        <taxon>Viridiplantae</taxon>
        <taxon>Streptophyta</taxon>
        <taxon>Embryophyta</taxon>
        <taxon>Tracheophyta</taxon>
        <taxon>Spermatophyta</taxon>
        <taxon>Magnoliopsida</taxon>
        <taxon>Ranunculales</taxon>
        <taxon>Ranunculaceae</taxon>
        <taxon>Coptidoideae</taxon>
        <taxon>Coptis</taxon>
    </lineage>
</organism>
<protein>
    <submittedName>
        <fullName evidence="1">Uncharacterized protein</fullName>
    </submittedName>
</protein>
<dbReference type="PANTHER" id="PTHR33264">
    <property type="entry name" value="EXPRESSED PROTEIN"/>
    <property type="match status" value="1"/>
</dbReference>
<gene>
    <name evidence="1" type="ORF">IFM89_025642</name>
</gene>